<dbReference type="Proteomes" id="UP000184139">
    <property type="component" value="Unassembled WGS sequence"/>
</dbReference>
<dbReference type="NCBIfam" id="NF006054">
    <property type="entry name" value="PRK08202.1"/>
    <property type="match status" value="1"/>
</dbReference>
<evidence type="ECO:0000256" key="1">
    <source>
        <dbReference type="ARBA" id="ARBA00005058"/>
    </source>
</evidence>
<dbReference type="InterPro" id="IPR000845">
    <property type="entry name" value="Nucleoside_phosphorylase_d"/>
</dbReference>
<keyword evidence="4 5" id="KW-0808">Transferase</keyword>
<dbReference type="AlphaFoldDB" id="A0A1M5T1Y3"/>
<dbReference type="PIRSF" id="PIRSF000477">
    <property type="entry name" value="PurNPase"/>
    <property type="match status" value="1"/>
</dbReference>
<name>A0A1M5T1Y3_9BACT</name>
<evidence type="ECO:0000313" key="8">
    <source>
        <dbReference type="Proteomes" id="UP000184139"/>
    </source>
</evidence>
<evidence type="ECO:0000256" key="4">
    <source>
        <dbReference type="ARBA" id="ARBA00022679"/>
    </source>
</evidence>
<dbReference type="RefSeq" id="WP_073373295.1">
    <property type="nucleotide sequence ID" value="NZ_FQXS01000002.1"/>
</dbReference>
<organism evidence="7 8">
    <name type="scientific">Desulfofustis glycolicus DSM 9705</name>
    <dbReference type="NCBI Taxonomy" id="1121409"/>
    <lineage>
        <taxon>Bacteria</taxon>
        <taxon>Pseudomonadati</taxon>
        <taxon>Thermodesulfobacteriota</taxon>
        <taxon>Desulfobulbia</taxon>
        <taxon>Desulfobulbales</taxon>
        <taxon>Desulfocapsaceae</taxon>
        <taxon>Desulfofustis</taxon>
    </lineage>
</organism>
<dbReference type="UniPathway" id="UPA00606"/>
<dbReference type="EC" id="2.4.2.1" evidence="5"/>
<accession>A0A1M5T1Y3</accession>
<dbReference type="PANTHER" id="PTHR11904">
    <property type="entry name" value="METHYLTHIOADENOSINE/PURINE NUCLEOSIDE PHOSPHORYLASE"/>
    <property type="match status" value="1"/>
</dbReference>
<dbReference type="PANTHER" id="PTHR11904:SF9">
    <property type="entry name" value="PURINE NUCLEOSIDE PHOSPHORYLASE-RELATED"/>
    <property type="match status" value="1"/>
</dbReference>
<dbReference type="InterPro" id="IPR035994">
    <property type="entry name" value="Nucleoside_phosphorylase_sf"/>
</dbReference>
<evidence type="ECO:0000256" key="3">
    <source>
        <dbReference type="ARBA" id="ARBA00022676"/>
    </source>
</evidence>
<dbReference type="STRING" id="1121409.SAMN02745124_00557"/>
<comment type="function">
    <text evidence="5">The purine nucleoside phosphorylases catalyze the phosphorolytic breakdown of the N-glycosidic bond in the beta-(deoxy)ribonucleoside molecules, with the formation of the corresponding free purine bases and pentose-1-phosphate.</text>
</comment>
<evidence type="ECO:0000313" key="7">
    <source>
        <dbReference type="EMBL" id="SHH44725.1"/>
    </source>
</evidence>
<dbReference type="GO" id="GO:0004731">
    <property type="term" value="F:purine-nucleoside phosphorylase activity"/>
    <property type="evidence" value="ECO:0007669"/>
    <property type="project" value="UniProtKB-EC"/>
</dbReference>
<dbReference type="Gene3D" id="3.40.50.1580">
    <property type="entry name" value="Nucleoside phosphorylase domain"/>
    <property type="match status" value="1"/>
</dbReference>
<sequence>MGFSITTYIDQVNRAAAYLQAHLGPLPDTAIQLGTGLGAFADHIETEQVIAYRDIPGFPRATVPSHRGSLIVGTVNGRRLVVLSGRFHYYEGYSTKEVTFPIRVLQMLGLQRLIITNAAGGLNPAFIPGSIMIIRDHLNFLGENPLRGPNVEAWGPRFPDFSQAYQPRLIELALAGAESCGLKDLITTGVYVCIPGPSLEPPAETRWLRTCGADAVGMSSVPEVIVAHHGGIEVLGLSAVSNVNDPDDFQPLSLGAIIEEAAAIAPKLERLVIDIITRLHPPA</sequence>
<keyword evidence="8" id="KW-1185">Reference proteome</keyword>
<dbReference type="SUPFAM" id="SSF53167">
    <property type="entry name" value="Purine and uridine phosphorylases"/>
    <property type="match status" value="1"/>
</dbReference>
<feature type="domain" description="Nucleoside phosphorylase" evidence="6">
    <location>
        <begin position="30"/>
        <end position="276"/>
    </location>
</feature>
<dbReference type="CDD" id="cd09009">
    <property type="entry name" value="PNP-EcPNPII_like"/>
    <property type="match status" value="1"/>
</dbReference>
<dbReference type="Pfam" id="PF01048">
    <property type="entry name" value="PNP_UDP_1"/>
    <property type="match status" value="1"/>
</dbReference>
<dbReference type="NCBIfam" id="TIGR01697">
    <property type="entry name" value="PNPH-PUNA-XAPA"/>
    <property type="match status" value="1"/>
</dbReference>
<keyword evidence="3 5" id="KW-0328">Glycosyltransferase</keyword>
<reference evidence="7 8" key="1">
    <citation type="submission" date="2016-11" db="EMBL/GenBank/DDBJ databases">
        <authorList>
            <person name="Jaros S."/>
            <person name="Januszkiewicz K."/>
            <person name="Wedrychowicz H."/>
        </authorList>
    </citation>
    <scope>NUCLEOTIDE SEQUENCE [LARGE SCALE GENOMIC DNA]</scope>
    <source>
        <strain evidence="7 8">DSM 9705</strain>
    </source>
</reference>
<evidence type="ECO:0000256" key="5">
    <source>
        <dbReference type="PIRNR" id="PIRNR000477"/>
    </source>
</evidence>
<comment type="pathway">
    <text evidence="1 5">Purine metabolism; purine nucleoside salvage.</text>
</comment>
<gene>
    <name evidence="7" type="ORF">SAMN02745124_00557</name>
</gene>
<dbReference type="GO" id="GO:0005737">
    <property type="term" value="C:cytoplasm"/>
    <property type="evidence" value="ECO:0007669"/>
    <property type="project" value="TreeGrafter"/>
</dbReference>
<evidence type="ECO:0000259" key="6">
    <source>
        <dbReference type="Pfam" id="PF01048"/>
    </source>
</evidence>
<dbReference type="OrthoDB" id="1523230at2"/>
<proteinExistence type="inferred from homology"/>
<comment type="similarity">
    <text evidence="2 5">Belongs to the PNP/MTAP phosphorylase family.</text>
</comment>
<protein>
    <recommendedName>
        <fullName evidence="5">Purine nucleoside phosphorylase</fullName>
        <ecNumber evidence="5">2.4.2.1</ecNumber>
    </recommendedName>
    <alternativeName>
        <fullName evidence="5">Inosine-guanosine phosphorylase</fullName>
    </alternativeName>
</protein>
<evidence type="ECO:0000256" key="2">
    <source>
        <dbReference type="ARBA" id="ARBA00006751"/>
    </source>
</evidence>
<dbReference type="EMBL" id="FQXS01000002">
    <property type="protein sequence ID" value="SHH44725.1"/>
    <property type="molecule type" value="Genomic_DNA"/>
</dbReference>
<dbReference type="GO" id="GO:0009116">
    <property type="term" value="P:nucleoside metabolic process"/>
    <property type="evidence" value="ECO:0007669"/>
    <property type="project" value="InterPro"/>
</dbReference>
<dbReference type="InterPro" id="IPR011268">
    <property type="entry name" value="Purine_phosphorylase"/>
</dbReference>